<accession>A0A9W9K9C2</accession>
<evidence type="ECO:0000313" key="2">
    <source>
        <dbReference type="Proteomes" id="UP001149165"/>
    </source>
</evidence>
<dbReference type="AlphaFoldDB" id="A0A9W9K9C2"/>
<gene>
    <name evidence="1" type="ORF">N7456_008102</name>
</gene>
<comment type="caution">
    <text evidence="1">The sequence shown here is derived from an EMBL/GenBank/DDBJ whole genome shotgun (WGS) entry which is preliminary data.</text>
</comment>
<reference evidence="1" key="2">
    <citation type="journal article" date="2023" name="IMA Fungus">
        <title>Comparative genomic study of the Penicillium genus elucidates a diverse pangenome and 15 lateral gene transfer events.</title>
        <authorList>
            <person name="Petersen C."/>
            <person name="Sorensen T."/>
            <person name="Nielsen M.R."/>
            <person name="Sondergaard T.E."/>
            <person name="Sorensen J.L."/>
            <person name="Fitzpatrick D.A."/>
            <person name="Frisvad J.C."/>
            <person name="Nielsen K.L."/>
        </authorList>
    </citation>
    <scope>NUCLEOTIDE SEQUENCE</scope>
    <source>
        <strain evidence="1">IBT 30069</strain>
    </source>
</reference>
<dbReference type="EMBL" id="JAPQKH010000005">
    <property type="protein sequence ID" value="KAJ5097381.1"/>
    <property type="molecule type" value="Genomic_DNA"/>
</dbReference>
<evidence type="ECO:0000313" key="1">
    <source>
        <dbReference type="EMBL" id="KAJ5097381.1"/>
    </source>
</evidence>
<sequence>MTNHEQVRCPYVVGNVVTLQLKTPFDGQRIDARIIKVFEPFTLSSVMVVRPACPTTTWEGDMVLKLFDRRFATEFRQNEEISPWTSEIGQNYHQFILDGDAAKLVAELTTDRELPGRNIDTWNSSQEETYLHDYMQGLYETETQAYRALADMQGDDIPRLFSCVTMPSSPPAQSNLPSEYIDIPGILLQYIEGFPLTDLAICAPRDSWQTICENAIRIVNLVGDRGILNEDVKTRSFVVQSCPENQFHVFMIDFALCDFREDYADEIEWENCKAIQDEEGAIGCVMQKKLQGGFVYRRSARYKNLDEKYKRED</sequence>
<evidence type="ECO:0008006" key="3">
    <source>
        <dbReference type="Google" id="ProtNLM"/>
    </source>
</evidence>
<organism evidence="1 2">
    <name type="scientific">Penicillium angulare</name>
    <dbReference type="NCBI Taxonomy" id="116970"/>
    <lineage>
        <taxon>Eukaryota</taxon>
        <taxon>Fungi</taxon>
        <taxon>Dikarya</taxon>
        <taxon>Ascomycota</taxon>
        <taxon>Pezizomycotina</taxon>
        <taxon>Eurotiomycetes</taxon>
        <taxon>Eurotiomycetidae</taxon>
        <taxon>Eurotiales</taxon>
        <taxon>Aspergillaceae</taxon>
        <taxon>Penicillium</taxon>
    </lineage>
</organism>
<keyword evidence="2" id="KW-1185">Reference proteome</keyword>
<name>A0A9W9K9C2_9EURO</name>
<protein>
    <recommendedName>
        <fullName evidence="3">Protein kinase domain-containing protein</fullName>
    </recommendedName>
</protein>
<dbReference type="OrthoDB" id="5134445at2759"/>
<dbReference type="Proteomes" id="UP001149165">
    <property type="component" value="Unassembled WGS sequence"/>
</dbReference>
<proteinExistence type="predicted"/>
<reference evidence="1" key="1">
    <citation type="submission" date="2022-11" db="EMBL/GenBank/DDBJ databases">
        <authorList>
            <person name="Petersen C."/>
        </authorList>
    </citation>
    <scope>NUCLEOTIDE SEQUENCE</scope>
    <source>
        <strain evidence="1">IBT 30069</strain>
    </source>
</reference>